<proteinExistence type="predicted"/>
<reference evidence="1 2" key="1">
    <citation type="submission" date="2019-02" db="EMBL/GenBank/DDBJ databases">
        <title>Deep-cultivation of Planctomycetes and their phenomic and genomic characterization uncovers novel biology.</title>
        <authorList>
            <person name="Wiegand S."/>
            <person name="Jogler M."/>
            <person name="Boedeker C."/>
            <person name="Pinto D."/>
            <person name="Vollmers J."/>
            <person name="Rivas-Marin E."/>
            <person name="Kohn T."/>
            <person name="Peeters S.H."/>
            <person name="Heuer A."/>
            <person name="Rast P."/>
            <person name="Oberbeckmann S."/>
            <person name="Bunk B."/>
            <person name="Jeske O."/>
            <person name="Meyerdierks A."/>
            <person name="Storesund J.E."/>
            <person name="Kallscheuer N."/>
            <person name="Luecker S."/>
            <person name="Lage O.M."/>
            <person name="Pohl T."/>
            <person name="Merkel B.J."/>
            <person name="Hornburger P."/>
            <person name="Mueller R.-W."/>
            <person name="Bruemmer F."/>
            <person name="Labrenz M."/>
            <person name="Spormann A.M."/>
            <person name="Op den Camp H."/>
            <person name="Overmann J."/>
            <person name="Amann R."/>
            <person name="Jetten M.S.M."/>
            <person name="Mascher T."/>
            <person name="Medema M.H."/>
            <person name="Devos D.P."/>
            <person name="Kaster A.-K."/>
            <person name="Ovreas L."/>
            <person name="Rohde M."/>
            <person name="Galperin M.Y."/>
            <person name="Jogler C."/>
        </authorList>
    </citation>
    <scope>NUCLEOTIDE SEQUENCE [LARGE SCALE GENOMIC DNA]</scope>
    <source>
        <strain evidence="1 2">Pla85_3_4</strain>
    </source>
</reference>
<organism evidence="1 2">
    <name type="scientific">Lignipirellula cremea</name>
    <dbReference type="NCBI Taxonomy" id="2528010"/>
    <lineage>
        <taxon>Bacteria</taxon>
        <taxon>Pseudomonadati</taxon>
        <taxon>Planctomycetota</taxon>
        <taxon>Planctomycetia</taxon>
        <taxon>Pirellulales</taxon>
        <taxon>Pirellulaceae</taxon>
        <taxon>Lignipirellula</taxon>
    </lineage>
</organism>
<sequence>MRGIQGLVVAGLLGLLGVALNYVYLFNKTKEVESVSFLGIKDGVVVEEGEKLKATDFAEVRVPRAHAGDLETYVYLYQDLETVRDITASRPYQGGDLVFRKDYRTPPPELKFLSDESIIWVMVTSQAFVPELIDPGDKVTFVFPPQVNLKQTPGPTTPGGEPGVAAPGVRLRDDEPEFVGPFEVKSLGGRLGSAESGRRSRSAQEGNIGIVVVKEGDKLERQAMRLLELKSQGNNRDIGLILNEKKK</sequence>
<evidence type="ECO:0000313" key="1">
    <source>
        <dbReference type="EMBL" id="QDU98020.1"/>
    </source>
</evidence>
<dbReference type="RefSeq" id="WP_145056916.1">
    <property type="nucleotide sequence ID" value="NZ_CP036433.1"/>
</dbReference>
<gene>
    <name evidence="1" type="ORF">Pla8534_58810</name>
</gene>
<evidence type="ECO:0008006" key="3">
    <source>
        <dbReference type="Google" id="ProtNLM"/>
    </source>
</evidence>
<dbReference type="KEGG" id="lcre:Pla8534_58810"/>
<evidence type="ECO:0000313" key="2">
    <source>
        <dbReference type="Proteomes" id="UP000317648"/>
    </source>
</evidence>
<name>A0A518E1Q4_9BACT</name>
<dbReference type="AlphaFoldDB" id="A0A518E1Q4"/>
<protein>
    <recommendedName>
        <fullName evidence="3">SAF domain-containing protein</fullName>
    </recommendedName>
</protein>
<keyword evidence="2" id="KW-1185">Reference proteome</keyword>
<dbReference type="OrthoDB" id="274185at2"/>
<dbReference type="EMBL" id="CP036433">
    <property type="protein sequence ID" value="QDU98020.1"/>
    <property type="molecule type" value="Genomic_DNA"/>
</dbReference>
<dbReference type="Proteomes" id="UP000317648">
    <property type="component" value="Chromosome"/>
</dbReference>
<accession>A0A518E1Q4</accession>